<sequence>MTDDIDRRTVIAGAGIVAAAAALTACSTTGEAESAPASDGQQSPGSAGAIAKTADIPVGGGVIVGSTVVTQPSAGTFVGLDSTCTHAGCKVSSISEGTIRCRCHGSEFALDGTVVNGPASRPLASKSVRVEGDSIVGI</sequence>
<evidence type="ECO:0000256" key="1">
    <source>
        <dbReference type="ARBA" id="ARBA00022714"/>
    </source>
</evidence>
<dbReference type="SUPFAM" id="SSF50022">
    <property type="entry name" value="ISP domain"/>
    <property type="match status" value="1"/>
</dbReference>
<evidence type="ECO:0000256" key="4">
    <source>
        <dbReference type="ARBA" id="ARBA00023014"/>
    </source>
</evidence>
<dbReference type="PROSITE" id="PS51296">
    <property type="entry name" value="RIESKE"/>
    <property type="match status" value="1"/>
</dbReference>
<dbReference type="Pfam" id="PF00355">
    <property type="entry name" value="Rieske"/>
    <property type="match status" value="1"/>
</dbReference>
<proteinExistence type="predicted"/>
<dbReference type="CDD" id="cd03467">
    <property type="entry name" value="Rieske"/>
    <property type="match status" value="1"/>
</dbReference>
<dbReference type="PROSITE" id="PS51257">
    <property type="entry name" value="PROKAR_LIPOPROTEIN"/>
    <property type="match status" value="1"/>
</dbReference>
<dbReference type="RefSeq" id="WP_195000527.1">
    <property type="nucleotide sequence ID" value="NZ_JADLQN010000001.1"/>
</dbReference>
<keyword evidence="2" id="KW-0479">Metal-binding</keyword>
<evidence type="ECO:0000313" key="8">
    <source>
        <dbReference type="EMBL" id="MBF6353646.1"/>
    </source>
</evidence>
<reference evidence="8 9" key="1">
    <citation type="submission" date="2020-10" db="EMBL/GenBank/DDBJ databases">
        <title>Identification of Nocardia species via Next-generation sequencing and recognition of intraspecies genetic diversity.</title>
        <authorList>
            <person name="Li P."/>
            <person name="Li P."/>
            <person name="Lu B."/>
        </authorList>
    </citation>
    <scope>NUCLEOTIDE SEQUENCE [LARGE SCALE GENOMIC DNA]</scope>
    <source>
        <strain evidence="8 9">BJ06-0143</strain>
    </source>
</reference>
<organism evidence="8 9">
    <name type="scientific">Nocardia higoensis</name>
    <dbReference type="NCBI Taxonomy" id="228599"/>
    <lineage>
        <taxon>Bacteria</taxon>
        <taxon>Bacillati</taxon>
        <taxon>Actinomycetota</taxon>
        <taxon>Actinomycetes</taxon>
        <taxon>Mycobacteriales</taxon>
        <taxon>Nocardiaceae</taxon>
        <taxon>Nocardia</taxon>
    </lineage>
</organism>
<dbReference type="PRINTS" id="PR00162">
    <property type="entry name" value="RIESKE"/>
</dbReference>
<dbReference type="Gene3D" id="2.102.10.10">
    <property type="entry name" value="Rieske [2Fe-2S] iron-sulphur domain"/>
    <property type="match status" value="1"/>
</dbReference>
<accession>A0ABS0D5B3</accession>
<dbReference type="InterPro" id="IPR036922">
    <property type="entry name" value="Rieske_2Fe-2S_sf"/>
</dbReference>
<keyword evidence="1" id="KW-0001">2Fe-2S</keyword>
<keyword evidence="5" id="KW-1015">Disulfide bond</keyword>
<evidence type="ECO:0000256" key="5">
    <source>
        <dbReference type="ARBA" id="ARBA00023157"/>
    </source>
</evidence>
<gene>
    <name evidence="8" type="ORF">IU449_03620</name>
</gene>
<keyword evidence="9" id="KW-1185">Reference proteome</keyword>
<evidence type="ECO:0000256" key="6">
    <source>
        <dbReference type="SAM" id="MobiDB-lite"/>
    </source>
</evidence>
<dbReference type="EMBL" id="JADLQN010000001">
    <property type="protein sequence ID" value="MBF6353646.1"/>
    <property type="molecule type" value="Genomic_DNA"/>
</dbReference>
<evidence type="ECO:0000256" key="2">
    <source>
        <dbReference type="ARBA" id="ARBA00022723"/>
    </source>
</evidence>
<dbReference type="InterPro" id="IPR017941">
    <property type="entry name" value="Rieske_2Fe-2S"/>
</dbReference>
<evidence type="ECO:0000259" key="7">
    <source>
        <dbReference type="PROSITE" id="PS51296"/>
    </source>
</evidence>
<name>A0ABS0D5B3_9NOCA</name>
<evidence type="ECO:0000256" key="3">
    <source>
        <dbReference type="ARBA" id="ARBA00023004"/>
    </source>
</evidence>
<feature type="region of interest" description="Disordered" evidence="6">
    <location>
        <begin position="31"/>
        <end position="51"/>
    </location>
</feature>
<dbReference type="Proteomes" id="UP000707731">
    <property type="component" value="Unassembled WGS sequence"/>
</dbReference>
<comment type="caution">
    <text evidence="8">The sequence shown here is derived from an EMBL/GenBank/DDBJ whole genome shotgun (WGS) entry which is preliminary data.</text>
</comment>
<feature type="domain" description="Rieske" evidence="7">
    <location>
        <begin position="48"/>
        <end position="137"/>
    </location>
</feature>
<keyword evidence="3" id="KW-0408">Iron</keyword>
<dbReference type="InterPro" id="IPR005805">
    <property type="entry name" value="Rieske_Fe-S_prot_C"/>
</dbReference>
<protein>
    <submittedName>
        <fullName evidence="8">Rieske (2Fe-2S) protein</fullName>
    </submittedName>
</protein>
<dbReference type="InterPro" id="IPR006311">
    <property type="entry name" value="TAT_signal"/>
</dbReference>
<keyword evidence="4" id="KW-0411">Iron-sulfur</keyword>
<evidence type="ECO:0000313" key="9">
    <source>
        <dbReference type="Proteomes" id="UP000707731"/>
    </source>
</evidence>
<dbReference type="PROSITE" id="PS51318">
    <property type="entry name" value="TAT"/>
    <property type="match status" value="1"/>
</dbReference>